<dbReference type="CDD" id="cd07826">
    <property type="entry name" value="SRPBCC_CalC_Aha1-like_9"/>
    <property type="match status" value="1"/>
</dbReference>
<evidence type="ECO:0000259" key="2">
    <source>
        <dbReference type="Pfam" id="PF08327"/>
    </source>
</evidence>
<dbReference type="RefSeq" id="WP_046366970.1">
    <property type="nucleotide sequence ID" value="NZ_BBWV01000001.1"/>
</dbReference>
<comment type="caution">
    <text evidence="3">The sequence shown here is derived from an EMBL/GenBank/DDBJ whole genome shotgun (WGS) entry which is preliminary data.</text>
</comment>
<dbReference type="InterPro" id="IPR013538">
    <property type="entry name" value="ASHA1/2-like_C"/>
</dbReference>
<reference evidence="3 4" key="1">
    <citation type="submission" date="2015-04" db="EMBL/GenBank/DDBJ databases">
        <title>Whole genome shotgun sequence of Flavihumibacter petaseus NBRC 106054.</title>
        <authorList>
            <person name="Miyazawa S."/>
            <person name="Hosoyama A."/>
            <person name="Hashimoto M."/>
            <person name="Noguchi M."/>
            <person name="Tsuchikane K."/>
            <person name="Ohji S."/>
            <person name="Yamazoe A."/>
            <person name="Ichikawa N."/>
            <person name="Kimura A."/>
            <person name="Fujita N."/>
        </authorList>
    </citation>
    <scope>NUCLEOTIDE SEQUENCE [LARGE SCALE GENOMIC DNA]</scope>
    <source>
        <strain evidence="3 4">NBRC 106054</strain>
    </source>
</reference>
<dbReference type="AlphaFoldDB" id="A0A0E9MTE9"/>
<organism evidence="3 4">
    <name type="scientific">Flavihumibacter petaseus NBRC 106054</name>
    <dbReference type="NCBI Taxonomy" id="1220578"/>
    <lineage>
        <taxon>Bacteria</taxon>
        <taxon>Pseudomonadati</taxon>
        <taxon>Bacteroidota</taxon>
        <taxon>Chitinophagia</taxon>
        <taxon>Chitinophagales</taxon>
        <taxon>Chitinophagaceae</taxon>
        <taxon>Flavihumibacter</taxon>
    </lineage>
</organism>
<dbReference type="Proteomes" id="UP000033121">
    <property type="component" value="Unassembled WGS sequence"/>
</dbReference>
<sequence length="162" mass="18497">MITKNQMQIKAEPGRQELFVVREFDAPREKVYRAFTDPKLVVQWLGPKNMTMTIDYYDCTTGGKYRYIHTDPNGNAYGFNGVVHEATEPERVIQTFEFEGMPERGHVVLDSAVFDDLPDGRSKVTIHSVYGSVADRDGMIQSGMEHGMREGFDRLDDLLDNQ</sequence>
<dbReference type="STRING" id="1220578.FPE01S_01_00440"/>
<dbReference type="OrthoDB" id="118413at2"/>
<evidence type="ECO:0000313" key="3">
    <source>
        <dbReference type="EMBL" id="GAO41032.1"/>
    </source>
</evidence>
<keyword evidence="4" id="KW-1185">Reference proteome</keyword>
<dbReference type="SUPFAM" id="SSF55961">
    <property type="entry name" value="Bet v1-like"/>
    <property type="match status" value="1"/>
</dbReference>
<accession>A0A0E9MTE9</accession>
<protein>
    <recommendedName>
        <fullName evidence="2">Activator of Hsp90 ATPase homologue 1/2-like C-terminal domain-containing protein</fullName>
    </recommendedName>
</protein>
<name>A0A0E9MTE9_9BACT</name>
<gene>
    <name evidence="3" type="ORF">FPE01S_01_00440</name>
</gene>
<evidence type="ECO:0000313" key="4">
    <source>
        <dbReference type="Proteomes" id="UP000033121"/>
    </source>
</evidence>
<evidence type="ECO:0000256" key="1">
    <source>
        <dbReference type="ARBA" id="ARBA00006817"/>
    </source>
</evidence>
<comment type="similarity">
    <text evidence="1">Belongs to the AHA1 family.</text>
</comment>
<dbReference type="Gene3D" id="3.30.530.20">
    <property type="match status" value="1"/>
</dbReference>
<feature type="domain" description="Activator of Hsp90 ATPase homologue 1/2-like C-terminal" evidence="2">
    <location>
        <begin position="25"/>
        <end position="159"/>
    </location>
</feature>
<dbReference type="InterPro" id="IPR023393">
    <property type="entry name" value="START-like_dom_sf"/>
</dbReference>
<dbReference type="Pfam" id="PF08327">
    <property type="entry name" value="AHSA1"/>
    <property type="match status" value="1"/>
</dbReference>
<proteinExistence type="inferred from homology"/>
<dbReference type="EMBL" id="BBWV01000001">
    <property type="protein sequence ID" value="GAO41032.1"/>
    <property type="molecule type" value="Genomic_DNA"/>
</dbReference>